<evidence type="ECO:0000256" key="3">
    <source>
        <dbReference type="ARBA" id="ARBA00023163"/>
    </source>
</evidence>
<organism evidence="5 6">
    <name type="scientific">Vibrio ziniensis</name>
    <dbReference type="NCBI Taxonomy" id="2711221"/>
    <lineage>
        <taxon>Bacteria</taxon>
        <taxon>Pseudomonadati</taxon>
        <taxon>Pseudomonadota</taxon>
        <taxon>Gammaproteobacteria</taxon>
        <taxon>Vibrionales</taxon>
        <taxon>Vibrionaceae</taxon>
        <taxon>Vibrio</taxon>
    </lineage>
</organism>
<dbReference type="Proteomes" id="UP000503003">
    <property type="component" value="Chromosome 2"/>
</dbReference>
<dbReference type="Pfam" id="PF06719">
    <property type="entry name" value="AraC_N"/>
    <property type="match status" value="1"/>
</dbReference>
<dbReference type="PANTHER" id="PTHR43436:SF1">
    <property type="entry name" value="TRANSCRIPTIONAL REGULATORY PROTEIN"/>
    <property type="match status" value="1"/>
</dbReference>
<dbReference type="PROSITE" id="PS01124">
    <property type="entry name" value="HTH_ARAC_FAMILY_2"/>
    <property type="match status" value="1"/>
</dbReference>
<evidence type="ECO:0000259" key="4">
    <source>
        <dbReference type="PROSITE" id="PS01124"/>
    </source>
</evidence>
<evidence type="ECO:0000313" key="5">
    <source>
        <dbReference type="EMBL" id="QIH44016.1"/>
    </source>
</evidence>
<keyword evidence="1" id="KW-0805">Transcription regulation</keyword>
<dbReference type="InterPro" id="IPR018062">
    <property type="entry name" value="HTH_AraC-typ_CS"/>
</dbReference>
<dbReference type="GO" id="GO:0003700">
    <property type="term" value="F:DNA-binding transcription factor activity"/>
    <property type="evidence" value="ECO:0007669"/>
    <property type="project" value="InterPro"/>
</dbReference>
<dbReference type="InterPro" id="IPR009594">
    <property type="entry name" value="Tscrpt_reg_HTH_AraC_N"/>
</dbReference>
<dbReference type="InterPro" id="IPR009057">
    <property type="entry name" value="Homeodomain-like_sf"/>
</dbReference>
<dbReference type="SMART" id="SM00342">
    <property type="entry name" value="HTH_ARAC"/>
    <property type="match status" value="1"/>
</dbReference>
<feature type="domain" description="HTH araC/xylS-type" evidence="4">
    <location>
        <begin position="191"/>
        <end position="288"/>
    </location>
</feature>
<dbReference type="EMBL" id="CP049332">
    <property type="protein sequence ID" value="QIH44016.1"/>
    <property type="molecule type" value="Genomic_DNA"/>
</dbReference>
<dbReference type="SUPFAM" id="SSF46689">
    <property type="entry name" value="Homeodomain-like"/>
    <property type="match status" value="2"/>
</dbReference>
<dbReference type="KEGG" id="vzi:G5S32_18770"/>
<evidence type="ECO:0000313" key="6">
    <source>
        <dbReference type="Proteomes" id="UP000503003"/>
    </source>
</evidence>
<gene>
    <name evidence="5" type="ORF">G5S32_18770</name>
</gene>
<dbReference type="InterPro" id="IPR018060">
    <property type="entry name" value="HTH_AraC"/>
</dbReference>
<dbReference type="Pfam" id="PF12833">
    <property type="entry name" value="HTH_18"/>
    <property type="match status" value="1"/>
</dbReference>
<dbReference type="Gene3D" id="1.10.10.60">
    <property type="entry name" value="Homeodomain-like"/>
    <property type="match status" value="2"/>
</dbReference>
<keyword evidence="3" id="KW-0804">Transcription</keyword>
<proteinExistence type="predicted"/>
<sequence length="304" mass="34729">MMNEIISRLIDKVQQHAYLGKSVEFYPGYSVFTASTTNCPVTVLYQPMLCLVLQGSKEVIVGEHQFQYKPGDYFINSVELPIATRIIESDANHPYMSISIQLDPDKLAQIMTETVISHRKVMNDECFLLSRADENLLEPLSRMLDLFKSEQDVAFLAPMVDREILYRLLKGEQSSVLRQISGNDFRVNKVREVINWVKDNFSKAISIQDLIEQAGMSQASLHRHFRTATGMTPLQYQKTLRLQEARKLLLEGKEVSETAYDVGYESPSQFSREYARMYGRSPSQDAKRLNDLGASIQDISNAPW</sequence>
<dbReference type="PROSITE" id="PS00041">
    <property type="entry name" value="HTH_ARAC_FAMILY_1"/>
    <property type="match status" value="1"/>
</dbReference>
<keyword evidence="6" id="KW-1185">Reference proteome</keyword>
<dbReference type="RefSeq" id="WP_165313679.1">
    <property type="nucleotide sequence ID" value="NZ_CP049332.1"/>
</dbReference>
<protein>
    <submittedName>
        <fullName evidence="5">AraC family transcriptional regulator</fullName>
    </submittedName>
</protein>
<name>A0A6G7CPP2_9VIBR</name>
<keyword evidence="2" id="KW-0238">DNA-binding</keyword>
<evidence type="ECO:0000256" key="2">
    <source>
        <dbReference type="ARBA" id="ARBA00023125"/>
    </source>
</evidence>
<dbReference type="PANTHER" id="PTHR43436">
    <property type="entry name" value="ARAC-FAMILY TRANSCRIPTIONAL REGULATOR"/>
    <property type="match status" value="1"/>
</dbReference>
<dbReference type="GO" id="GO:0043565">
    <property type="term" value="F:sequence-specific DNA binding"/>
    <property type="evidence" value="ECO:0007669"/>
    <property type="project" value="InterPro"/>
</dbReference>
<accession>A0A6G7CPP2</accession>
<dbReference type="AlphaFoldDB" id="A0A6G7CPP2"/>
<reference evidence="5 6" key="1">
    <citation type="submission" date="2020-02" db="EMBL/GenBank/DDBJ databases">
        <title>A complete genome of a marine bacterium Vibrio sp. ZWAL4003 isolated from the mangrove sediment with the ability to degrade polysaccharides.</title>
        <authorList>
            <person name="Wu J."/>
            <person name="Qu W."/>
            <person name="Zeng R."/>
        </authorList>
    </citation>
    <scope>NUCLEOTIDE SEQUENCE [LARGE SCALE GENOMIC DNA]</scope>
    <source>
        <strain evidence="5 6">ZWAL4003</strain>
    </source>
</reference>
<evidence type="ECO:0000256" key="1">
    <source>
        <dbReference type="ARBA" id="ARBA00023015"/>
    </source>
</evidence>